<protein>
    <submittedName>
        <fullName evidence="3">Uncharacterized protein</fullName>
    </submittedName>
</protein>
<organism evidence="2 3">
    <name type="scientific">Plectus sambesii</name>
    <dbReference type="NCBI Taxonomy" id="2011161"/>
    <lineage>
        <taxon>Eukaryota</taxon>
        <taxon>Metazoa</taxon>
        <taxon>Ecdysozoa</taxon>
        <taxon>Nematoda</taxon>
        <taxon>Chromadorea</taxon>
        <taxon>Plectida</taxon>
        <taxon>Plectina</taxon>
        <taxon>Plectoidea</taxon>
        <taxon>Plectidae</taxon>
        <taxon>Plectus</taxon>
    </lineage>
</organism>
<dbReference type="AlphaFoldDB" id="A0A914W1H3"/>
<dbReference type="PANTHER" id="PTHR33748">
    <property type="entry name" value="PROTEIN CBG04600"/>
    <property type="match status" value="1"/>
</dbReference>
<evidence type="ECO:0000313" key="3">
    <source>
        <dbReference type="WBParaSite" id="PSAMB.scaffold2823size21075.g19329.t1"/>
    </source>
</evidence>
<accession>A0A914W1H3</accession>
<reference evidence="3" key="1">
    <citation type="submission" date="2022-11" db="UniProtKB">
        <authorList>
            <consortium name="WormBaseParasite"/>
        </authorList>
    </citation>
    <scope>IDENTIFICATION</scope>
</reference>
<dbReference type="WBParaSite" id="PSAMB.scaffold2823size21075.g19329.t1">
    <property type="protein sequence ID" value="PSAMB.scaffold2823size21075.g19329.t1"/>
    <property type="gene ID" value="PSAMB.scaffold2823size21075.g19329"/>
</dbReference>
<keyword evidence="1" id="KW-0732">Signal</keyword>
<sequence>MDRRRSAVVLVWLGLAAIVIGFSSAQERPERRYWSPATYPNPQREQDLFYCKLREAAFVCDPNKILNPYEANVSDSGIVAIQDALRLVRQQTLCACGQNMTVEGAGCNLGDERGYTIAVALAEYMDLPYQRACVKNTEKTQRTHKTSPFIQNLTDQRGTINTRLRFK</sequence>
<dbReference type="GO" id="GO:0005892">
    <property type="term" value="C:acetylcholine-gated channel complex"/>
    <property type="evidence" value="ECO:0007669"/>
    <property type="project" value="InterPro"/>
</dbReference>
<evidence type="ECO:0000256" key="1">
    <source>
        <dbReference type="SAM" id="SignalP"/>
    </source>
</evidence>
<name>A0A914W1H3_9BILA</name>
<feature type="signal peptide" evidence="1">
    <location>
        <begin position="1"/>
        <end position="25"/>
    </location>
</feature>
<proteinExistence type="predicted"/>
<dbReference type="Proteomes" id="UP000887566">
    <property type="component" value="Unplaced"/>
</dbReference>
<dbReference type="Pfam" id="PF17175">
    <property type="entry name" value="MOLO1"/>
    <property type="match status" value="1"/>
</dbReference>
<dbReference type="InterPro" id="IPR033438">
    <property type="entry name" value="MOLO1"/>
</dbReference>
<dbReference type="PANTHER" id="PTHR33748:SF5">
    <property type="entry name" value="GROUND-LIKE DOMAIN-CONTAINING PROTEIN"/>
    <property type="match status" value="1"/>
</dbReference>
<feature type="chain" id="PRO_5037065109" evidence="1">
    <location>
        <begin position="26"/>
        <end position="167"/>
    </location>
</feature>
<evidence type="ECO:0000313" key="2">
    <source>
        <dbReference type="Proteomes" id="UP000887566"/>
    </source>
</evidence>
<keyword evidence="2" id="KW-1185">Reference proteome</keyword>